<dbReference type="EMBL" id="KQ435794">
    <property type="protein sequence ID" value="KOX73832.1"/>
    <property type="molecule type" value="Genomic_DNA"/>
</dbReference>
<accession>A0A0N0U4Z3</accession>
<gene>
    <name evidence="1" type="ORF">WN51_13910</name>
</gene>
<evidence type="ECO:0000313" key="1">
    <source>
        <dbReference type="EMBL" id="KOX73832.1"/>
    </source>
</evidence>
<keyword evidence="2" id="KW-1185">Reference proteome</keyword>
<evidence type="ECO:0000313" key="2">
    <source>
        <dbReference type="Proteomes" id="UP000053105"/>
    </source>
</evidence>
<name>A0A0N0U4Z3_9HYME</name>
<dbReference type="Proteomes" id="UP000053105">
    <property type="component" value="Unassembled WGS sequence"/>
</dbReference>
<reference evidence="1 2" key="1">
    <citation type="submission" date="2015-07" db="EMBL/GenBank/DDBJ databases">
        <title>The genome of Melipona quadrifasciata.</title>
        <authorList>
            <person name="Pan H."/>
            <person name="Kapheim K."/>
        </authorList>
    </citation>
    <scope>NUCLEOTIDE SEQUENCE [LARGE SCALE GENOMIC DNA]</scope>
    <source>
        <strain evidence="1">0111107301</strain>
        <tissue evidence="1">Whole body</tissue>
    </source>
</reference>
<sequence length="786" mass="91049">MNVETRTTLNVVEEWLTFPEKEEENAILRKILARSVSISFGTKTHICTQSIGNPDLNSVRCSESSSRIVLDKSQDIVRPRLILYLSLVPLLHNFTTMRADFIQRWVIGVNYTPEGRKEKRRRNVKGTESIWEMFEAENVTFIPLPPCEKKKKHREIDNKVQQKQVVNHFTAVFFQLSSAFMKHKYDRSTNVAWIENLIRIFSQPGSELAKEEKEEKKEKKKKKRKVYQRGVLLLSKTLRLLLEYLDLYLSSHCVLMIDVMERASSSWTLVGGKVKHRWWRAAQGATMSGPKALRDHSLWYARKCFLREIFTTKVAGLGNICHRNNLGLSLINITIFFNNIRNKPELFRWHTLLNPTTLLSIIKYFPTSLLQMRKRTFRICRAECLTSWPGRLPDKLDASGPPLLAVLARIGLTKVQRETKKKRPERSITTLSAVNHERDTDPWSNGDPLEHLQCYFELQQKPSIDAGTQMYDISHHFNRELNFEIKIFAWEEAWEELYFSFERNKLTPNLDQQEHFRFKIEKLVHCVVAYLTEGERKRARIQKQMGSQLDTRHAGARVVFETLKLKWMVRGNEEAEKFVPQDVLKRISQNSYVETLGEVTSTNPVVLALKPPSHHKTRSFSTYGVLKSVHEARRSSLISLNYKISMYLNFFATEIRIGKGTNVMMGGQVTEVVKDAVEGISVEICLRKHSFTNFTKGPAHDGDMSNYVYSFARPTRYTDRKKNGNLFSASRLSAVFDIGELFQKANTDKLCILVLQRPTIVPLKPSDTLPHRSKIHKMKTFRGLLL</sequence>
<protein>
    <submittedName>
        <fullName evidence="1">Uncharacterized protein</fullName>
    </submittedName>
</protein>
<dbReference type="AlphaFoldDB" id="A0A0N0U4Z3"/>
<organism evidence="1 2">
    <name type="scientific">Melipona quadrifasciata</name>
    <dbReference type="NCBI Taxonomy" id="166423"/>
    <lineage>
        <taxon>Eukaryota</taxon>
        <taxon>Metazoa</taxon>
        <taxon>Ecdysozoa</taxon>
        <taxon>Arthropoda</taxon>
        <taxon>Hexapoda</taxon>
        <taxon>Insecta</taxon>
        <taxon>Pterygota</taxon>
        <taxon>Neoptera</taxon>
        <taxon>Endopterygota</taxon>
        <taxon>Hymenoptera</taxon>
        <taxon>Apocrita</taxon>
        <taxon>Aculeata</taxon>
        <taxon>Apoidea</taxon>
        <taxon>Anthophila</taxon>
        <taxon>Apidae</taxon>
        <taxon>Melipona</taxon>
    </lineage>
</organism>
<proteinExistence type="predicted"/>